<organism evidence="1">
    <name type="scientific">marine sediment metagenome</name>
    <dbReference type="NCBI Taxonomy" id="412755"/>
    <lineage>
        <taxon>unclassified sequences</taxon>
        <taxon>metagenomes</taxon>
        <taxon>ecological metagenomes</taxon>
    </lineage>
</organism>
<comment type="caution">
    <text evidence="1">The sequence shown here is derived from an EMBL/GenBank/DDBJ whole genome shotgun (WGS) entry which is preliminary data.</text>
</comment>
<evidence type="ECO:0000313" key="1">
    <source>
        <dbReference type="EMBL" id="KKL08002.1"/>
    </source>
</evidence>
<sequence length="339" mass="36494">MNSAITLRVILIVLGVSLMGMGCRSATESDEGANVLSGELPSMAEALSRIYALGGRTWPERPKSGDIVTSVSLADTAATNADLGALRVLEGLRTLDLSGTQVTGEGLAVLGAIETLEWISLEGLDIPESYLADLRDLPLLKHRTPLTAHELSLGRAHHVRPFDQRLLEAWLVSDSDLTISDWATSDDGALSLRLMILKGATAANARLTLLGELRNNTDEPIDALRPFGDPPLSWSRLYISGPDGSHDPAGPSMDYGLAATAFATVPPGRTVRGHLDLSGGRYTYTGGRYTVVDNPGRYTIAYGYEAHAGHRRSAVFPRFGKPNVWVGEIRSEPITLERR</sequence>
<dbReference type="EMBL" id="LAZR01043059">
    <property type="protein sequence ID" value="KKL08002.1"/>
    <property type="molecule type" value="Genomic_DNA"/>
</dbReference>
<protein>
    <submittedName>
        <fullName evidence="1">Uncharacterized protein</fullName>
    </submittedName>
</protein>
<dbReference type="InterPro" id="IPR032675">
    <property type="entry name" value="LRR_dom_sf"/>
</dbReference>
<dbReference type="Gene3D" id="3.80.10.10">
    <property type="entry name" value="Ribonuclease Inhibitor"/>
    <property type="match status" value="1"/>
</dbReference>
<gene>
    <name evidence="1" type="ORF">LCGC14_2580300</name>
</gene>
<name>A0A0F9B2I0_9ZZZZ</name>
<dbReference type="SUPFAM" id="SSF52047">
    <property type="entry name" value="RNI-like"/>
    <property type="match status" value="1"/>
</dbReference>
<dbReference type="AlphaFoldDB" id="A0A0F9B2I0"/>
<proteinExistence type="predicted"/>
<reference evidence="1" key="1">
    <citation type="journal article" date="2015" name="Nature">
        <title>Complex archaea that bridge the gap between prokaryotes and eukaryotes.</title>
        <authorList>
            <person name="Spang A."/>
            <person name="Saw J.H."/>
            <person name="Jorgensen S.L."/>
            <person name="Zaremba-Niedzwiedzka K."/>
            <person name="Martijn J."/>
            <person name="Lind A.E."/>
            <person name="van Eijk R."/>
            <person name="Schleper C."/>
            <person name="Guy L."/>
            <person name="Ettema T.J."/>
        </authorList>
    </citation>
    <scope>NUCLEOTIDE SEQUENCE</scope>
</reference>
<accession>A0A0F9B2I0</accession>